<reference evidence="2" key="2">
    <citation type="submission" date="2018-02" db="UniProtKB">
        <authorList>
            <consortium name="EnsemblPlants"/>
        </authorList>
    </citation>
    <scope>IDENTIFICATION</scope>
    <source>
        <strain evidence="2">Williams 82</strain>
    </source>
</reference>
<reference evidence="1 2" key="1">
    <citation type="journal article" date="2010" name="Nature">
        <title>Genome sequence of the palaeopolyploid soybean.</title>
        <authorList>
            <person name="Schmutz J."/>
            <person name="Cannon S.B."/>
            <person name="Schlueter J."/>
            <person name="Ma J."/>
            <person name="Mitros T."/>
            <person name="Nelson W."/>
            <person name="Hyten D.L."/>
            <person name="Song Q."/>
            <person name="Thelen J.J."/>
            <person name="Cheng J."/>
            <person name="Xu D."/>
            <person name="Hellsten U."/>
            <person name="May G.D."/>
            <person name="Yu Y."/>
            <person name="Sakurai T."/>
            <person name="Umezawa T."/>
            <person name="Bhattacharyya M.K."/>
            <person name="Sandhu D."/>
            <person name="Valliyodan B."/>
            <person name="Lindquist E."/>
            <person name="Peto M."/>
            <person name="Grant D."/>
            <person name="Shu S."/>
            <person name="Goodstein D."/>
            <person name="Barry K."/>
            <person name="Futrell-Griggs M."/>
            <person name="Abernathy B."/>
            <person name="Du J."/>
            <person name="Tian Z."/>
            <person name="Zhu L."/>
            <person name="Gill N."/>
            <person name="Joshi T."/>
            <person name="Libault M."/>
            <person name="Sethuraman A."/>
            <person name="Zhang X.-C."/>
            <person name="Shinozaki K."/>
            <person name="Nguyen H.T."/>
            <person name="Wing R.A."/>
            <person name="Cregan P."/>
            <person name="Specht J."/>
            <person name="Grimwood J."/>
            <person name="Rokhsar D."/>
            <person name="Stacey G."/>
            <person name="Shoemaker R.C."/>
            <person name="Jackson S.A."/>
        </authorList>
    </citation>
    <scope>NUCLEOTIDE SEQUENCE [LARGE SCALE GENOMIC DNA]</scope>
    <source>
        <strain evidence="2">cv. Williams 82</strain>
        <tissue evidence="1">Callus</tissue>
    </source>
</reference>
<reference evidence="1" key="3">
    <citation type="submission" date="2018-07" db="EMBL/GenBank/DDBJ databases">
        <title>WGS assembly of Glycine max.</title>
        <authorList>
            <person name="Schmutz J."/>
            <person name="Cannon S."/>
            <person name="Schlueter J."/>
            <person name="Ma J."/>
            <person name="Mitros T."/>
            <person name="Nelson W."/>
            <person name="Hyten D."/>
            <person name="Song Q."/>
            <person name="Thelen J."/>
            <person name="Cheng J."/>
            <person name="Xu D."/>
            <person name="Hellsten U."/>
            <person name="May G."/>
            <person name="Yu Y."/>
            <person name="Sakurai T."/>
            <person name="Umezawa T."/>
            <person name="Bhattacharyya M."/>
            <person name="Sandhu D."/>
            <person name="Valliyodan B."/>
            <person name="Lindquist E."/>
            <person name="Peto M."/>
            <person name="Grant D."/>
            <person name="Shu S."/>
            <person name="Goodstein D."/>
            <person name="Barry K."/>
            <person name="Futrell-Griggs M."/>
            <person name="Abernathy B."/>
            <person name="Du J."/>
            <person name="Tian Z."/>
            <person name="Zhu L."/>
            <person name="Gill N."/>
            <person name="Joshi T."/>
            <person name="Libault M."/>
            <person name="Sethuraman A."/>
            <person name="Zhang X."/>
            <person name="Shinozaki K."/>
            <person name="Nguyen H."/>
            <person name="Wing R."/>
            <person name="Cregan P."/>
            <person name="Specht J."/>
            <person name="Grimwood J."/>
            <person name="Rokhsar D."/>
            <person name="Stacey G."/>
            <person name="Shoemaker R."/>
            <person name="Jackson S."/>
        </authorList>
    </citation>
    <scope>NUCLEOTIDE SEQUENCE</scope>
    <source>
        <tissue evidence="1">Callus</tissue>
    </source>
</reference>
<accession>K7M0R8</accession>
<dbReference type="Proteomes" id="UP000008827">
    <property type="component" value="Chromosome 13"/>
</dbReference>
<organism evidence="2">
    <name type="scientific">Glycine max</name>
    <name type="common">Soybean</name>
    <name type="synonym">Glycine hispida</name>
    <dbReference type="NCBI Taxonomy" id="3847"/>
    <lineage>
        <taxon>Eukaryota</taxon>
        <taxon>Viridiplantae</taxon>
        <taxon>Streptophyta</taxon>
        <taxon>Embryophyta</taxon>
        <taxon>Tracheophyta</taxon>
        <taxon>Spermatophyta</taxon>
        <taxon>Magnoliopsida</taxon>
        <taxon>eudicotyledons</taxon>
        <taxon>Gunneridae</taxon>
        <taxon>Pentapetalae</taxon>
        <taxon>rosids</taxon>
        <taxon>fabids</taxon>
        <taxon>Fabales</taxon>
        <taxon>Fabaceae</taxon>
        <taxon>Papilionoideae</taxon>
        <taxon>50 kb inversion clade</taxon>
        <taxon>NPAAA clade</taxon>
        <taxon>indigoferoid/millettioid clade</taxon>
        <taxon>Phaseoleae</taxon>
        <taxon>Glycine</taxon>
        <taxon>Glycine subgen. Soja</taxon>
    </lineage>
</organism>
<dbReference type="EMBL" id="CM000846">
    <property type="protein sequence ID" value="KRH20747.1"/>
    <property type="molecule type" value="Genomic_DNA"/>
</dbReference>
<keyword evidence="3" id="KW-1185">Reference proteome</keyword>
<dbReference type="Gramene" id="KRH20747">
    <property type="protein sequence ID" value="KRH20747"/>
    <property type="gene ID" value="GLYMA_13G197900"/>
</dbReference>
<dbReference type="InParanoid" id="K7M0R8"/>
<name>K7M0R8_SOYBN</name>
<evidence type="ECO:0000313" key="1">
    <source>
        <dbReference type="EMBL" id="KRH20747.1"/>
    </source>
</evidence>
<dbReference type="HOGENOM" id="CLU_2578598_0_0_1"/>
<dbReference type="PaxDb" id="3847-GLYMA13G26796.1"/>
<dbReference type="EnsemblPlants" id="KRH20747">
    <property type="protein sequence ID" value="KRH20747"/>
    <property type="gene ID" value="GLYMA_13G197900"/>
</dbReference>
<dbReference type="AlphaFoldDB" id="K7M0R8"/>
<protein>
    <submittedName>
        <fullName evidence="1 2">Uncharacterized protein</fullName>
    </submittedName>
</protein>
<evidence type="ECO:0000313" key="2">
    <source>
        <dbReference type="EnsemblPlants" id="KRH20747"/>
    </source>
</evidence>
<evidence type="ECO:0000313" key="3">
    <source>
        <dbReference type="Proteomes" id="UP000008827"/>
    </source>
</evidence>
<gene>
    <name evidence="1" type="ORF">GLYMA_13G197900</name>
</gene>
<proteinExistence type="predicted"/>
<sequence length="81" mass="9382">MSISSKRSSASNTASLTSSSQAFRYRFLILFCFINHSIGGHLLDVQHLQQRLVVFFLEKSPEQDFVHIFRQFCGWCAYIMC</sequence>